<evidence type="ECO:0000256" key="12">
    <source>
        <dbReference type="ARBA" id="ARBA00023012"/>
    </source>
</evidence>
<dbReference type="GO" id="GO:0000155">
    <property type="term" value="F:phosphorelay sensor kinase activity"/>
    <property type="evidence" value="ECO:0007669"/>
    <property type="project" value="InterPro"/>
</dbReference>
<dbReference type="Pfam" id="PF02518">
    <property type="entry name" value="HATPase_c"/>
    <property type="match status" value="1"/>
</dbReference>
<dbReference type="InterPro" id="IPR036097">
    <property type="entry name" value="HisK_dim/P_sf"/>
</dbReference>
<dbReference type="SMART" id="SM00387">
    <property type="entry name" value="HATPase_c"/>
    <property type="match status" value="1"/>
</dbReference>
<proteinExistence type="predicted"/>
<dbReference type="PROSITE" id="PS50109">
    <property type="entry name" value="HIS_KIN"/>
    <property type="match status" value="1"/>
</dbReference>
<evidence type="ECO:0000256" key="10">
    <source>
        <dbReference type="ARBA" id="ARBA00022840"/>
    </source>
</evidence>
<evidence type="ECO:0000256" key="7">
    <source>
        <dbReference type="ARBA" id="ARBA00022692"/>
    </source>
</evidence>
<keyword evidence="17" id="KW-1185">Reference proteome</keyword>
<evidence type="ECO:0000256" key="3">
    <source>
        <dbReference type="ARBA" id="ARBA00012438"/>
    </source>
</evidence>
<evidence type="ECO:0000256" key="5">
    <source>
        <dbReference type="ARBA" id="ARBA00022553"/>
    </source>
</evidence>
<keyword evidence="5" id="KW-0597">Phosphoprotein</keyword>
<dbReference type="InterPro" id="IPR036890">
    <property type="entry name" value="HATPase_C_sf"/>
</dbReference>
<dbReference type="SUPFAM" id="SSF47384">
    <property type="entry name" value="Homodimeric domain of signal transducing histidine kinase"/>
    <property type="match status" value="1"/>
</dbReference>
<dbReference type="SUPFAM" id="SSF55874">
    <property type="entry name" value="ATPase domain of HSP90 chaperone/DNA topoisomerase II/histidine kinase"/>
    <property type="match status" value="1"/>
</dbReference>
<feature type="transmembrane region" description="Helical" evidence="14">
    <location>
        <begin position="157"/>
        <end position="180"/>
    </location>
</feature>
<sequence>MDGISRILRRFVGATIIICIFLLVLDYTILASFVFKGMNGGHSPKKELKNIARDFNNNSSYELSEDTKKVLTEKRLWAILIDDSGDVIWNYRLPSDIPNSFTLTDIAKLSRNFLEDYPVFVWEHEYGLIVLGYPKKSFAKYQFQMPVSWISSLPMKVGIMFIINIVIALMLSVFVGTRLIKSVKPLIKGIHNLANEKPIFIKTKGVLMDIANSINQTSNILQEKNTKLKERDMARSNWIAGISHDIRTPLSMVLGYASELEHSTSIPMECKQQAGIIRQQGEKLRSLVNDLNLVSMLEYDMQPLNLTHVRLSKVARQVVVDFLNNGLDEKFVITLDVSDENILVIADEKLLIRAVYNLVLNSIVHNPDGCEILISTSVINNELCCFSVSDNGKGISEDKIENLTRLPYTSNDKNSNVNGHGLGLPMVARIAKAHKGQLILTSDNKKGLKAMVELPQYNNSDGRNN</sequence>
<dbReference type="Proteomes" id="UP001144256">
    <property type="component" value="Unassembled WGS sequence"/>
</dbReference>
<evidence type="ECO:0000256" key="9">
    <source>
        <dbReference type="ARBA" id="ARBA00022777"/>
    </source>
</evidence>
<keyword evidence="11 14" id="KW-1133">Transmembrane helix</keyword>
<evidence type="ECO:0000256" key="8">
    <source>
        <dbReference type="ARBA" id="ARBA00022741"/>
    </source>
</evidence>
<evidence type="ECO:0000256" key="6">
    <source>
        <dbReference type="ARBA" id="ARBA00022679"/>
    </source>
</evidence>
<keyword evidence="13 14" id="KW-0472">Membrane</keyword>
<keyword evidence="9 16" id="KW-0418">Kinase</keyword>
<dbReference type="GO" id="GO:0005524">
    <property type="term" value="F:ATP binding"/>
    <property type="evidence" value="ECO:0007669"/>
    <property type="project" value="UniProtKB-KW"/>
</dbReference>
<evidence type="ECO:0000256" key="1">
    <source>
        <dbReference type="ARBA" id="ARBA00000085"/>
    </source>
</evidence>
<dbReference type="RefSeq" id="WP_281813018.1">
    <property type="nucleotide sequence ID" value="NZ_BRLB01000001.1"/>
</dbReference>
<evidence type="ECO:0000256" key="4">
    <source>
        <dbReference type="ARBA" id="ARBA00022475"/>
    </source>
</evidence>
<evidence type="ECO:0000256" key="2">
    <source>
        <dbReference type="ARBA" id="ARBA00004651"/>
    </source>
</evidence>
<feature type="transmembrane region" description="Helical" evidence="14">
    <location>
        <begin position="12"/>
        <end position="35"/>
    </location>
</feature>
<keyword evidence="10" id="KW-0067">ATP-binding</keyword>
<dbReference type="PANTHER" id="PTHR45528">
    <property type="entry name" value="SENSOR HISTIDINE KINASE CPXA"/>
    <property type="match status" value="1"/>
</dbReference>
<dbReference type="InterPro" id="IPR050398">
    <property type="entry name" value="HssS/ArlS-like"/>
</dbReference>
<comment type="catalytic activity">
    <reaction evidence="1">
        <text>ATP + protein L-histidine = ADP + protein N-phospho-L-histidine.</text>
        <dbReference type="EC" id="2.7.13.3"/>
    </reaction>
</comment>
<dbReference type="Gene3D" id="3.30.565.10">
    <property type="entry name" value="Histidine kinase-like ATPase, C-terminal domain"/>
    <property type="match status" value="1"/>
</dbReference>
<evidence type="ECO:0000259" key="15">
    <source>
        <dbReference type="PROSITE" id="PS50109"/>
    </source>
</evidence>
<reference evidence="16" key="1">
    <citation type="submission" date="2022-06" db="EMBL/GenBank/DDBJ databases">
        <title>Vallitalea longa sp. nov., an anaerobic bacterium isolated from marine sediment.</title>
        <authorList>
            <person name="Hirano S."/>
            <person name="Terahara T."/>
            <person name="Mori K."/>
            <person name="Hamada M."/>
            <person name="Matsumoto R."/>
            <person name="Kobayashi T."/>
        </authorList>
    </citation>
    <scope>NUCLEOTIDE SEQUENCE</scope>
    <source>
        <strain evidence="16">SH18-1</strain>
    </source>
</reference>
<accession>A0A9W5Y879</accession>
<dbReference type="EMBL" id="BRLB01000001">
    <property type="protein sequence ID" value="GKX28587.1"/>
    <property type="molecule type" value="Genomic_DNA"/>
</dbReference>
<dbReference type="EC" id="2.7.13.3" evidence="3"/>
<dbReference type="PRINTS" id="PR00344">
    <property type="entry name" value="BCTRLSENSOR"/>
</dbReference>
<gene>
    <name evidence="16" type="ORF">SH1V18_10670</name>
</gene>
<dbReference type="InterPro" id="IPR005467">
    <property type="entry name" value="His_kinase_dom"/>
</dbReference>
<dbReference type="InterPro" id="IPR004358">
    <property type="entry name" value="Sig_transdc_His_kin-like_C"/>
</dbReference>
<comment type="subcellular location">
    <subcellularLocation>
        <location evidence="2">Cell membrane</location>
        <topology evidence="2">Multi-pass membrane protein</topology>
    </subcellularLocation>
</comment>
<dbReference type="PANTHER" id="PTHR45528:SF1">
    <property type="entry name" value="SENSOR HISTIDINE KINASE CPXA"/>
    <property type="match status" value="1"/>
</dbReference>
<feature type="domain" description="Histidine kinase" evidence="15">
    <location>
        <begin position="241"/>
        <end position="458"/>
    </location>
</feature>
<dbReference type="AlphaFoldDB" id="A0A9W5Y879"/>
<keyword evidence="12" id="KW-0902">Two-component regulatory system</keyword>
<protein>
    <recommendedName>
        <fullName evidence="3">histidine kinase</fullName>
        <ecNumber evidence="3">2.7.13.3</ecNumber>
    </recommendedName>
</protein>
<dbReference type="Pfam" id="PF00512">
    <property type="entry name" value="HisKA"/>
    <property type="match status" value="1"/>
</dbReference>
<dbReference type="GO" id="GO:0005886">
    <property type="term" value="C:plasma membrane"/>
    <property type="evidence" value="ECO:0007669"/>
    <property type="project" value="UniProtKB-SubCell"/>
</dbReference>
<dbReference type="InterPro" id="IPR003594">
    <property type="entry name" value="HATPase_dom"/>
</dbReference>
<keyword evidence="7 14" id="KW-0812">Transmembrane</keyword>
<evidence type="ECO:0000256" key="14">
    <source>
        <dbReference type="SAM" id="Phobius"/>
    </source>
</evidence>
<name>A0A9W5Y879_9FIRM</name>
<evidence type="ECO:0000313" key="16">
    <source>
        <dbReference type="EMBL" id="GKX28587.1"/>
    </source>
</evidence>
<evidence type="ECO:0000313" key="17">
    <source>
        <dbReference type="Proteomes" id="UP001144256"/>
    </source>
</evidence>
<dbReference type="CDD" id="cd00082">
    <property type="entry name" value="HisKA"/>
    <property type="match status" value="1"/>
</dbReference>
<dbReference type="InterPro" id="IPR003661">
    <property type="entry name" value="HisK_dim/P_dom"/>
</dbReference>
<evidence type="ECO:0000256" key="11">
    <source>
        <dbReference type="ARBA" id="ARBA00022989"/>
    </source>
</evidence>
<keyword evidence="4" id="KW-1003">Cell membrane</keyword>
<organism evidence="16 17">
    <name type="scientific">Vallitalea longa</name>
    <dbReference type="NCBI Taxonomy" id="2936439"/>
    <lineage>
        <taxon>Bacteria</taxon>
        <taxon>Bacillati</taxon>
        <taxon>Bacillota</taxon>
        <taxon>Clostridia</taxon>
        <taxon>Lachnospirales</taxon>
        <taxon>Vallitaleaceae</taxon>
        <taxon>Vallitalea</taxon>
    </lineage>
</organism>
<dbReference type="Gene3D" id="1.10.287.130">
    <property type="match status" value="1"/>
</dbReference>
<evidence type="ECO:0000256" key="13">
    <source>
        <dbReference type="ARBA" id="ARBA00023136"/>
    </source>
</evidence>
<keyword evidence="8" id="KW-0547">Nucleotide-binding</keyword>
<comment type="caution">
    <text evidence="16">The sequence shown here is derived from an EMBL/GenBank/DDBJ whole genome shotgun (WGS) entry which is preliminary data.</text>
</comment>
<dbReference type="SMART" id="SM00388">
    <property type="entry name" value="HisKA"/>
    <property type="match status" value="1"/>
</dbReference>
<keyword evidence="6" id="KW-0808">Transferase</keyword>